<keyword evidence="2" id="KW-1185">Reference proteome</keyword>
<accession>A0ABV5FUG2</accession>
<evidence type="ECO:0000313" key="1">
    <source>
        <dbReference type="EMBL" id="MFB9070296.1"/>
    </source>
</evidence>
<reference evidence="1 2" key="1">
    <citation type="submission" date="2024-09" db="EMBL/GenBank/DDBJ databases">
        <authorList>
            <person name="Sun Q."/>
            <person name="Mori K."/>
        </authorList>
    </citation>
    <scope>NUCLEOTIDE SEQUENCE [LARGE SCALE GENOMIC DNA]</scope>
    <source>
        <strain evidence="1 2">CCM 7609</strain>
    </source>
</reference>
<dbReference type="EMBL" id="JBHMFI010000001">
    <property type="protein sequence ID" value="MFB9070296.1"/>
    <property type="molecule type" value="Genomic_DNA"/>
</dbReference>
<name>A0ABV5FUG2_9MICC</name>
<comment type="caution">
    <text evidence="1">The sequence shown here is derived from an EMBL/GenBank/DDBJ whole genome shotgun (WGS) entry which is preliminary data.</text>
</comment>
<organism evidence="1 2">
    <name type="scientific">Citricoccus parietis</name>
    <dbReference type="NCBI Taxonomy" id="592307"/>
    <lineage>
        <taxon>Bacteria</taxon>
        <taxon>Bacillati</taxon>
        <taxon>Actinomycetota</taxon>
        <taxon>Actinomycetes</taxon>
        <taxon>Micrococcales</taxon>
        <taxon>Micrococcaceae</taxon>
        <taxon>Citricoccus</taxon>
    </lineage>
</organism>
<sequence>MRVAFIEISGHRHAATAGRVTVVMAGSHRLTQSVTPHQDGAARG</sequence>
<proteinExistence type="predicted"/>
<gene>
    <name evidence="1" type="ORF">ACFFX0_03475</name>
</gene>
<protein>
    <submittedName>
        <fullName evidence="1">Uncharacterized protein</fullName>
    </submittedName>
</protein>
<dbReference type="Proteomes" id="UP001589575">
    <property type="component" value="Unassembled WGS sequence"/>
</dbReference>
<evidence type="ECO:0000313" key="2">
    <source>
        <dbReference type="Proteomes" id="UP001589575"/>
    </source>
</evidence>